<dbReference type="InterPro" id="IPR042463">
    <property type="entry name" value="HNOB_dom_associated_sf"/>
</dbReference>
<name>A0A6M0QXW7_9RHOB</name>
<dbReference type="AlphaFoldDB" id="A0A6M0QXW7"/>
<proteinExistence type="predicted"/>
<dbReference type="Proteomes" id="UP000477782">
    <property type="component" value="Unassembled WGS sequence"/>
</dbReference>
<dbReference type="InterPro" id="IPR000160">
    <property type="entry name" value="GGDEF_dom"/>
</dbReference>
<evidence type="ECO:0000259" key="1">
    <source>
        <dbReference type="PROSITE" id="PS50887"/>
    </source>
</evidence>
<dbReference type="SMART" id="SM00267">
    <property type="entry name" value="GGDEF"/>
    <property type="match status" value="1"/>
</dbReference>
<feature type="domain" description="GGDEF" evidence="1">
    <location>
        <begin position="189"/>
        <end position="323"/>
    </location>
</feature>
<dbReference type="Gene3D" id="3.30.70.270">
    <property type="match status" value="1"/>
</dbReference>
<dbReference type="SUPFAM" id="SSF55073">
    <property type="entry name" value="Nucleotide cyclase"/>
    <property type="match status" value="1"/>
</dbReference>
<reference evidence="2 3" key="1">
    <citation type="submission" date="2020-02" db="EMBL/GenBank/DDBJ databases">
        <authorList>
            <person name="Chen W.-M."/>
        </authorList>
    </citation>
    <scope>NUCLEOTIDE SEQUENCE [LARGE SCALE GENOMIC DNA]</scope>
    <source>
        <strain evidence="2 3">KMS-5</strain>
    </source>
</reference>
<dbReference type="Pfam" id="PF00990">
    <property type="entry name" value="GGDEF"/>
    <property type="match status" value="1"/>
</dbReference>
<dbReference type="PANTHER" id="PTHR46663:SF4">
    <property type="entry name" value="DIGUANYLATE CYCLASE DGCT-RELATED"/>
    <property type="match status" value="1"/>
</dbReference>
<dbReference type="InterPro" id="IPR029787">
    <property type="entry name" value="Nucleotide_cyclase"/>
</dbReference>
<evidence type="ECO:0000313" key="3">
    <source>
        <dbReference type="Proteomes" id="UP000477782"/>
    </source>
</evidence>
<protein>
    <submittedName>
        <fullName evidence="2">GGDEF domain-containing protein</fullName>
    </submittedName>
</protein>
<accession>A0A6M0QXW7</accession>
<dbReference type="PANTHER" id="PTHR46663">
    <property type="entry name" value="DIGUANYLATE CYCLASE DGCT-RELATED"/>
    <property type="match status" value="1"/>
</dbReference>
<dbReference type="InterPro" id="IPR043128">
    <property type="entry name" value="Rev_trsase/Diguanyl_cyclase"/>
</dbReference>
<sequence>MAPVTLESPALDRLMPLHLRLDEQGVIRWVAPTLAKLLPEAGVLGHPVSQVLALRRPAAPTEMADLRARIGARLHVALLNDPDLVLRGHALPTTDGGLVINLSFGIWVNEAVRRYGLTVADFAATDLTVEMLYLVEAKSAVMAELRSLNLRLHGAKVAAEQQALTDTLTGLRNRRALELRLAELAGQGRPFGLMHLDLDFFKQINDTLGHAAGDHVLRQVAQILTEETRATDLAARVGGDEFVLVFPGQTEAAQLELIAARIIDRLCEPMCFEDQACRIAGSIGMVLSAAYSGPDFEAMHADADQALYASKRAGRGRATMYRAGLPPETG</sequence>
<dbReference type="NCBIfam" id="TIGR00254">
    <property type="entry name" value="GGDEF"/>
    <property type="match status" value="1"/>
</dbReference>
<keyword evidence="3" id="KW-1185">Reference proteome</keyword>
<dbReference type="PROSITE" id="PS50887">
    <property type="entry name" value="GGDEF"/>
    <property type="match status" value="1"/>
</dbReference>
<comment type="caution">
    <text evidence="2">The sequence shown here is derived from an EMBL/GenBank/DDBJ whole genome shotgun (WGS) entry which is preliminary data.</text>
</comment>
<dbReference type="InterPro" id="IPR052163">
    <property type="entry name" value="DGC-Regulatory_Protein"/>
</dbReference>
<evidence type="ECO:0000313" key="2">
    <source>
        <dbReference type="EMBL" id="NEY91604.1"/>
    </source>
</evidence>
<dbReference type="Gene3D" id="3.30.450.260">
    <property type="entry name" value="Haem NO binding associated domain"/>
    <property type="match status" value="1"/>
</dbReference>
<organism evidence="2 3">
    <name type="scientific">Tabrizicola oligotrophica</name>
    <dbReference type="NCBI Taxonomy" id="2710650"/>
    <lineage>
        <taxon>Bacteria</taxon>
        <taxon>Pseudomonadati</taxon>
        <taxon>Pseudomonadota</taxon>
        <taxon>Alphaproteobacteria</taxon>
        <taxon>Rhodobacterales</taxon>
        <taxon>Paracoccaceae</taxon>
        <taxon>Tabrizicola</taxon>
    </lineage>
</organism>
<dbReference type="EMBL" id="JAAIVJ010000010">
    <property type="protein sequence ID" value="NEY91604.1"/>
    <property type="molecule type" value="Genomic_DNA"/>
</dbReference>
<gene>
    <name evidence="2" type="ORF">G4Z14_14990</name>
</gene>
<dbReference type="CDD" id="cd01949">
    <property type="entry name" value="GGDEF"/>
    <property type="match status" value="1"/>
</dbReference>